<dbReference type="Pfam" id="PF01243">
    <property type="entry name" value="PNPOx_N"/>
    <property type="match status" value="1"/>
</dbReference>
<feature type="domain" description="Pyridoxamine 5'-phosphate oxidase N-terminal" evidence="1">
    <location>
        <begin position="20"/>
        <end position="146"/>
    </location>
</feature>
<sequence length="164" mass="17451">MSQNTQDPIRPTDDEARALARHLLQQARFAALAVTDPDTGMPYVSRVALGTSPAGQPLTLISGLALHTRALRANPACALLVGEPGDKGDALAHPRLTVQASATALPRNSPEHAEMAAHYLRDHPKSKLYLSLGDFGFTLFTPTRAYLNGGFGRAFILSPADLGL</sequence>
<reference evidence="2 3" key="1">
    <citation type="submission" date="2017-05" db="EMBL/GenBank/DDBJ databases">
        <authorList>
            <person name="Varghese N."/>
            <person name="Submissions S."/>
        </authorList>
    </citation>
    <scope>NUCLEOTIDE SEQUENCE [LARGE SCALE GENOMIC DNA]</scope>
    <source>
        <strain evidence="2 3">DSM 29506</strain>
    </source>
</reference>
<dbReference type="OrthoDB" id="9814594at2"/>
<evidence type="ECO:0000259" key="1">
    <source>
        <dbReference type="Pfam" id="PF01243"/>
    </source>
</evidence>
<evidence type="ECO:0000313" key="3">
    <source>
        <dbReference type="Proteomes" id="UP000316030"/>
    </source>
</evidence>
<name>A0A521FLR9_9RHOB</name>
<dbReference type="PIRSF" id="PIRSF004633">
    <property type="entry name" value="UCP_PLP_oxd"/>
    <property type="match status" value="1"/>
</dbReference>
<dbReference type="RefSeq" id="WP_142494626.1">
    <property type="nucleotide sequence ID" value="NZ_FXTO01000034.1"/>
</dbReference>
<dbReference type="Gene3D" id="2.30.110.10">
    <property type="entry name" value="Electron Transport, Fmn-binding Protein, Chain A"/>
    <property type="match status" value="1"/>
</dbReference>
<proteinExistence type="predicted"/>
<dbReference type="AlphaFoldDB" id="A0A521FLR9"/>
<dbReference type="SUPFAM" id="SSF50475">
    <property type="entry name" value="FMN-binding split barrel"/>
    <property type="match status" value="1"/>
</dbReference>
<dbReference type="InterPro" id="IPR011576">
    <property type="entry name" value="Pyridox_Oxase_N"/>
</dbReference>
<accession>A0A521FLR9</accession>
<dbReference type="InterPro" id="IPR012349">
    <property type="entry name" value="Split_barrel_FMN-bd"/>
</dbReference>
<evidence type="ECO:0000313" key="2">
    <source>
        <dbReference type="EMBL" id="SMO97024.1"/>
    </source>
</evidence>
<keyword evidence="3" id="KW-1185">Reference proteome</keyword>
<organism evidence="2 3">
    <name type="scientific">Thalassovita litoralis</name>
    <dbReference type="NCBI Taxonomy" id="1010611"/>
    <lineage>
        <taxon>Bacteria</taxon>
        <taxon>Pseudomonadati</taxon>
        <taxon>Pseudomonadota</taxon>
        <taxon>Alphaproteobacteria</taxon>
        <taxon>Rhodobacterales</taxon>
        <taxon>Roseobacteraceae</taxon>
        <taxon>Thalassovita</taxon>
    </lineage>
</organism>
<protein>
    <recommendedName>
        <fullName evidence="1">Pyridoxamine 5'-phosphate oxidase N-terminal domain-containing protein</fullName>
    </recommendedName>
</protein>
<dbReference type="InterPro" id="IPR014419">
    <property type="entry name" value="HutZ"/>
</dbReference>
<gene>
    <name evidence="2" type="ORF">SAMN06265173_13419</name>
</gene>
<dbReference type="Proteomes" id="UP000316030">
    <property type="component" value="Unassembled WGS sequence"/>
</dbReference>
<dbReference type="EMBL" id="FXTO01000034">
    <property type="protein sequence ID" value="SMO97024.1"/>
    <property type="molecule type" value="Genomic_DNA"/>
</dbReference>